<dbReference type="STRING" id="1308866.J416_00015"/>
<dbReference type="Proteomes" id="UP000012283">
    <property type="component" value="Unassembled WGS sequence"/>
</dbReference>
<evidence type="ECO:0000313" key="2">
    <source>
        <dbReference type="EMBL" id="ENH98443.1"/>
    </source>
</evidence>
<dbReference type="AlphaFoldDB" id="N4WDV1"/>
<evidence type="ECO:0000313" key="3">
    <source>
        <dbReference type="Proteomes" id="UP000012283"/>
    </source>
</evidence>
<evidence type="ECO:0000256" key="1">
    <source>
        <dbReference type="SAM" id="MobiDB-lite"/>
    </source>
</evidence>
<organism evidence="2 3">
    <name type="scientific">Gracilibacillus halophilus YIM-C55.5</name>
    <dbReference type="NCBI Taxonomy" id="1308866"/>
    <lineage>
        <taxon>Bacteria</taxon>
        <taxon>Bacillati</taxon>
        <taxon>Bacillota</taxon>
        <taxon>Bacilli</taxon>
        <taxon>Bacillales</taxon>
        <taxon>Bacillaceae</taxon>
        <taxon>Gracilibacillus</taxon>
    </lineage>
</organism>
<feature type="non-terminal residue" evidence="2">
    <location>
        <position position="56"/>
    </location>
</feature>
<dbReference type="eggNOG" id="COG1475">
    <property type="taxonomic scope" value="Bacteria"/>
</dbReference>
<gene>
    <name evidence="2" type="ORF">J416_00015</name>
</gene>
<accession>N4WDV1</accession>
<feature type="region of interest" description="Disordered" evidence="1">
    <location>
        <begin position="1"/>
        <end position="22"/>
    </location>
</feature>
<reference evidence="2 3" key="1">
    <citation type="submission" date="2013-03" db="EMBL/GenBank/DDBJ databases">
        <title>Draft genome sequence of Gracibacillus halophilus YIM-C55.5, a moderately halophilic and thermophilic organism from the Xiaochaidamu salt lake.</title>
        <authorList>
            <person name="Sugumar T."/>
            <person name="Polireddy D.R."/>
            <person name="Antony A."/>
            <person name="Madhava Y.R."/>
            <person name="Sivakumar N."/>
        </authorList>
    </citation>
    <scope>NUCLEOTIDE SEQUENCE [LARGE SCALE GENOMIC DNA]</scope>
    <source>
        <strain evidence="2 3">YIM-C55.5</strain>
    </source>
</reference>
<keyword evidence="3" id="KW-1185">Reference proteome</keyword>
<protein>
    <submittedName>
        <fullName evidence="2">Nucleoid occlusion protein</fullName>
    </submittedName>
</protein>
<sequence length="56" mass="6465">MLHPFGKLFGLSDKPEEDEQVNVDTNDLSDEVVYLSIHAIEANRYQPRSIFSEEKI</sequence>
<name>N4WDV1_9BACI</name>
<proteinExistence type="predicted"/>
<comment type="caution">
    <text evidence="2">The sequence shown here is derived from an EMBL/GenBank/DDBJ whole genome shotgun (WGS) entry which is preliminary data.</text>
</comment>
<dbReference type="EMBL" id="APML01000002">
    <property type="protein sequence ID" value="ENH98443.1"/>
    <property type="molecule type" value="Genomic_DNA"/>
</dbReference>